<dbReference type="GO" id="GO:0005524">
    <property type="term" value="F:ATP binding"/>
    <property type="evidence" value="ECO:0007669"/>
    <property type="project" value="InterPro"/>
</dbReference>
<dbReference type="GO" id="GO:0006353">
    <property type="term" value="P:DNA-templated transcription termination"/>
    <property type="evidence" value="ECO:0007669"/>
    <property type="project" value="InterPro"/>
</dbReference>
<dbReference type="InterPro" id="IPR004665">
    <property type="entry name" value="Term_rho"/>
</dbReference>
<comment type="caution">
    <text evidence="4">The sequence shown here is derived from an EMBL/GenBank/DDBJ whole genome shotgun (WGS) entry which is preliminary data.</text>
</comment>
<keyword evidence="1" id="KW-0694">RNA-binding</keyword>
<gene>
    <name evidence="4" type="ORF">SAV31267_084050</name>
</gene>
<evidence type="ECO:0000313" key="4">
    <source>
        <dbReference type="EMBL" id="GDY78920.1"/>
    </source>
</evidence>
<accession>A0A4D4N366</accession>
<dbReference type="PROSITE" id="PS51856">
    <property type="entry name" value="RHO_RNA_BD"/>
    <property type="match status" value="1"/>
</dbReference>
<organism evidence="4 5">
    <name type="scientific">Streptomyces avermitilis</name>
    <dbReference type="NCBI Taxonomy" id="33903"/>
    <lineage>
        <taxon>Bacteria</taxon>
        <taxon>Bacillati</taxon>
        <taxon>Actinomycetota</taxon>
        <taxon>Actinomycetes</taxon>
        <taxon>Kitasatosporales</taxon>
        <taxon>Streptomycetaceae</taxon>
        <taxon>Streptomyces</taxon>
    </lineage>
</organism>
<dbReference type="SUPFAM" id="SSF50249">
    <property type="entry name" value="Nucleic acid-binding proteins"/>
    <property type="match status" value="1"/>
</dbReference>
<dbReference type="Gene3D" id="2.40.50.140">
    <property type="entry name" value="Nucleic acid-binding proteins"/>
    <property type="match status" value="1"/>
</dbReference>
<evidence type="ECO:0000313" key="5">
    <source>
        <dbReference type="Proteomes" id="UP000299211"/>
    </source>
</evidence>
<dbReference type="PANTHER" id="PTHR46425:SF1">
    <property type="entry name" value="TRANSCRIPTION TERMINATION FACTOR RHO"/>
    <property type="match status" value="1"/>
</dbReference>
<reference evidence="4 5" key="1">
    <citation type="submission" date="2019-04" db="EMBL/GenBank/DDBJ databases">
        <title>Draft genome sequences of Streptomyces avermitilis ATCC 31267.</title>
        <authorList>
            <person name="Komaki H."/>
            <person name="Tamura T."/>
            <person name="Hosoyama A."/>
        </authorList>
    </citation>
    <scope>NUCLEOTIDE SEQUENCE [LARGE SCALE GENOMIC DNA]</scope>
    <source>
        <strain evidence="4 5">ATCC 31267</strain>
    </source>
</reference>
<dbReference type="InterPro" id="IPR011113">
    <property type="entry name" value="Rho_RNA-bd"/>
</dbReference>
<proteinExistence type="inferred from homology"/>
<dbReference type="Pfam" id="PF07497">
    <property type="entry name" value="Rho_RNA_bind"/>
    <property type="match status" value="1"/>
</dbReference>
<dbReference type="PANTHER" id="PTHR46425">
    <property type="entry name" value="TRANSCRIPTION TERMINATION FACTOR RHO"/>
    <property type="match status" value="1"/>
</dbReference>
<dbReference type="GO" id="GO:0008186">
    <property type="term" value="F:ATP-dependent activity, acting on RNA"/>
    <property type="evidence" value="ECO:0007669"/>
    <property type="project" value="InterPro"/>
</dbReference>
<comment type="similarity">
    <text evidence="1">Belongs to the Rho family.</text>
</comment>
<dbReference type="GO" id="GO:0003723">
    <property type="term" value="F:RNA binding"/>
    <property type="evidence" value="ECO:0007669"/>
    <property type="project" value="UniProtKB-UniRule"/>
</dbReference>
<evidence type="ECO:0000256" key="1">
    <source>
        <dbReference type="PROSITE-ProRule" id="PRU01203"/>
    </source>
</evidence>
<evidence type="ECO:0000259" key="3">
    <source>
        <dbReference type="PROSITE" id="PS51856"/>
    </source>
</evidence>
<sequence>MTTTLEHPPVQQQLPAHATGVLDIAQGGQGYLRTGNCLPTPNDLQVPAALIRRHGLRKGDVVEGVRGGQRGLTEVASVNGRAPEQLRGRPHFRDLTPLHPRERIRLEHPRAGCPPG</sequence>
<feature type="compositionally biased region" description="Basic and acidic residues" evidence="2">
    <location>
        <begin position="85"/>
        <end position="110"/>
    </location>
</feature>
<evidence type="ECO:0000256" key="2">
    <source>
        <dbReference type="SAM" id="MobiDB-lite"/>
    </source>
</evidence>
<dbReference type="InterPro" id="IPR012340">
    <property type="entry name" value="NA-bd_OB-fold"/>
</dbReference>
<dbReference type="EMBL" id="BJHY01000001">
    <property type="protein sequence ID" value="GDY78920.1"/>
    <property type="molecule type" value="Genomic_DNA"/>
</dbReference>
<feature type="domain" description="Rho RNA-BD" evidence="3">
    <location>
        <begin position="15"/>
        <end position="82"/>
    </location>
</feature>
<name>A0A4D4N366_STRAX</name>
<dbReference type="AlphaFoldDB" id="A0A4D4N366"/>
<protein>
    <recommendedName>
        <fullName evidence="3">Rho RNA-BD domain-containing protein</fullName>
    </recommendedName>
</protein>
<dbReference type="Proteomes" id="UP000299211">
    <property type="component" value="Unassembled WGS sequence"/>
</dbReference>
<feature type="region of interest" description="Disordered" evidence="2">
    <location>
        <begin position="85"/>
        <end position="116"/>
    </location>
</feature>